<feature type="transmembrane region" description="Helical" evidence="11">
    <location>
        <begin position="410"/>
        <end position="428"/>
    </location>
</feature>
<evidence type="ECO:0000256" key="5">
    <source>
        <dbReference type="ARBA" id="ARBA00022692"/>
    </source>
</evidence>
<dbReference type="InterPro" id="IPR036920">
    <property type="entry name" value="Ribosomal_uL16_sf"/>
</dbReference>
<protein>
    <recommendedName>
        <fullName evidence="12">CWH43-like N-terminal domain-containing protein</fullName>
    </recommendedName>
</protein>
<evidence type="ECO:0000256" key="7">
    <source>
        <dbReference type="ARBA" id="ARBA00022989"/>
    </source>
</evidence>
<evidence type="ECO:0000256" key="6">
    <source>
        <dbReference type="ARBA" id="ARBA00022980"/>
    </source>
</evidence>
<dbReference type="OrthoDB" id="68581at2759"/>
<keyword evidence="8" id="KW-0333">Golgi apparatus</keyword>
<evidence type="ECO:0000256" key="1">
    <source>
        <dbReference type="ARBA" id="ARBA00004653"/>
    </source>
</evidence>
<feature type="transmembrane region" description="Helical" evidence="11">
    <location>
        <begin position="367"/>
        <end position="389"/>
    </location>
</feature>
<dbReference type="Gene3D" id="3.90.1170.10">
    <property type="entry name" value="Ribosomal protein L10e/L16"/>
    <property type="match status" value="1"/>
</dbReference>
<keyword evidence="9 11" id="KW-0472">Membrane</keyword>
<feature type="domain" description="CWH43-like N-terminal" evidence="12">
    <location>
        <begin position="244"/>
        <end position="466"/>
    </location>
</feature>
<feature type="transmembrane region" description="Helical" evidence="11">
    <location>
        <begin position="440"/>
        <end position="462"/>
    </location>
</feature>
<dbReference type="InterPro" id="IPR016180">
    <property type="entry name" value="Ribosomal_uL16_dom"/>
</dbReference>
<dbReference type="GO" id="GO:0005840">
    <property type="term" value="C:ribosome"/>
    <property type="evidence" value="ECO:0007669"/>
    <property type="project" value="UniProtKB-KW"/>
</dbReference>
<dbReference type="GO" id="GO:0005789">
    <property type="term" value="C:endoplasmic reticulum membrane"/>
    <property type="evidence" value="ECO:0007669"/>
    <property type="project" value="TreeGrafter"/>
</dbReference>
<accession>A0A2A2LE30</accession>
<feature type="transmembrane region" description="Helical" evidence="11">
    <location>
        <begin position="337"/>
        <end position="355"/>
    </location>
</feature>
<evidence type="ECO:0000256" key="10">
    <source>
        <dbReference type="ARBA" id="ARBA00023274"/>
    </source>
</evidence>
<dbReference type="GO" id="GO:0003735">
    <property type="term" value="F:structural constituent of ribosome"/>
    <property type="evidence" value="ECO:0007669"/>
    <property type="project" value="InterPro"/>
</dbReference>
<dbReference type="GO" id="GO:0000139">
    <property type="term" value="C:Golgi membrane"/>
    <property type="evidence" value="ECO:0007669"/>
    <property type="project" value="UniProtKB-SubCell"/>
</dbReference>
<dbReference type="GO" id="GO:0006506">
    <property type="term" value="P:GPI anchor biosynthetic process"/>
    <property type="evidence" value="ECO:0007669"/>
    <property type="project" value="UniProtKB-KW"/>
</dbReference>
<evidence type="ECO:0000313" key="13">
    <source>
        <dbReference type="EMBL" id="PAV84433.1"/>
    </source>
</evidence>
<organism evidence="13 14">
    <name type="scientific">Diploscapter pachys</name>
    <dbReference type="NCBI Taxonomy" id="2018661"/>
    <lineage>
        <taxon>Eukaryota</taxon>
        <taxon>Metazoa</taxon>
        <taxon>Ecdysozoa</taxon>
        <taxon>Nematoda</taxon>
        <taxon>Chromadorea</taxon>
        <taxon>Rhabditida</taxon>
        <taxon>Rhabditina</taxon>
        <taxon>Rhabditomorpha</taxon>
        <taxon>Rhabditoidea</taxon>
        <taxon>Rhabditidae</taxon>
        <taxon>Diploscapter</taxon>
    </lineage>
</organism>
<dbReference type="CDD" id="cd01433">
    <property type="entry name" value="Ribosomal_L16_L10e"/>
    <property type="match status" value="1"/>
</dbReference>
<evidence type="ECO:0000256" key="4">
    <source>
        <dbReference type="ARBA" id="ARBA00022502"/>
    </source>
</evidence>
<evidence type="ECO:0000256" key="9">
    <source>
        <dbReference type="ARBA" id="ARBA00023136"/>
    </source>
</evidence>
<dbReference type="GO" id="GO:0006412">
    <property type="term" value="P:translation"/>
    <property type="evidence" value="ECO:0007669"/>
    <property type="project" value="InterPro"/>
</dbReference>
<evidence type="ECO:0000256" key="2">
    <source>
        <dbReference type="ARBA" id="ARBA00007414"/>
    </source>
</evidence>
<dbReference type="PANTHER" id="PTHR12892:SF11">
    <property type="entry name" value="POST-GPI ATTACHMENT TO PROTEINS FACTOR 2"/>
    <property type="match status" value="1"/>
</dbReference>
<comment type="subcellular location">
    <subcellularLocation>
        <location evidence="1">Golgi apparatus membrane</location>
        <topology evidence="1">Multi-pass membrane protein</topology>
    </subcellularLocation>
</comment>
<keyword evidence="10" id="KW-0687">Ribonucleoprotein</keyword>
<dbReference type="EMBL" id="LIAE01006852">
    <property type="protein sequence ID" value="PAV84433.1"/>
    <property type="molecule type" value="Genomic_DNA"/>
</dbReference>
<keyword evidence="7 11" id="KW-1133">Transmembrane helix</keyword>
<comment type="similarity">
    <text evidence="3">Belongs to the universal ribosomal protein uL16 family.</text>
</comment>
<dbReference type="AlphaFoldDB" id="A0A2A2LE30"/>
<dbReference type="GO" id="GO:1990904">
    <property type="term" value="C:ribonucleoprotein complex"/>
    <property type="evidence" value="ECO:0007669"/>
    <property type="project" value="UniProtKB-KW"/>
</dbReference>
<gene>
    <name evidence="13" type="ORF">WR25_12147</name>
</gene>
<comment type="similarity">
    <text evidence="2">Belongs to the PGAP2 family.</text>
</comment>
<sequence length="487" mass="56628">MQTLNRSVRECLRPSTSLWVISSRTKKHFKFPVTWEHVVFPPNGQRFLPTMPMEPNYDAEKGESKYKTTKRMIEARGVEEIHTELIHQQFGLAAVSGGFLSGKDFKWLEERINKHILDKQFAVWRVDAPWLPRTKKAQGVRLGGGKGSIHHYVTPVRAGRVILELGGHMHELEARAILTYMVDFLPFPTEFVTHEMLLERRAKEEDIEKHNQNPFDWDRLLKYNMQNCRSWLSPYDVLWKCKTMVYVVSSLPLTALILCVITSLLLHFDESTRTHCKVPNWLPSISAAVATYEPEKFIWRIFIGIHAGPRLITALAYRNFLSNSPLRPHSGLRSFRFLCNFACILHIMENLFLLGLTSVSSTEDHELHKFCFIGFEFCATIYMFLHTWLFHYSGRRRTTQLGEKSYEYKILFVSISCISMAVAGYLYYRHNAYCEPGIYTLFALAEYVIVFANVAFHSTLYFDFYDRLLTLTPSGYMPLPMNIEKDT</sequence>
<name>A0A2A2LE30_9BILA</name>
<reference evidence="13 14" key="1">
    <citation type="journal article" date="2017" name="Curr. Biol.">
        <title>Genome architecture and evolution of a unichromosomal asexual nematode.</title>
        <authorList>
            <person name="Fradin H."/>
            <person name="Zegar C."/>
            <person name="Gutwein M."/>
            <person name="Lucas J."/>
            <person name="Kovtun M."/>
            <person name="Corcoran D."/>
            <person name="Baugh L.R."/>
            <person name="Kiontke K."/>
            <person name="Gunsalus K."/>
            <person name="Fitch D.H."/>
            <person name="Piano F."/>
        </authorList>
    </citation>
    <scope>NUCLEOTIDE SEQUENCE [LARGE SCALE GENOMIC DNA]</scope>
    <source>
        <strain evidence="13">PF1309</strain>
    </source>
</reference>
<evidence type="ECO:0000256" key="3">
    <source>
        <dbReference type="ARBA" id="ARBA00008931"/>
    </source>
</evidence>
<evidence type="ECO:0000259" key="12">
    <source>
        <dbReference type="Pfam" id="PF10277"/>
    </source>
</evidence>
<keyword evidence="5 11" id="KW-0812">Transmembrane</keyword>
<dbReference type="STRING" id="2018661.A0A2A2LE30"/>
<proteinExistence type="inferred from homology"/>
<dbReference type="InterPro" id="IPR039545">
    <property type="entry name" value="PGAP2"/>
</dbReference>
<feature type="transmembrane region" description="Helical" evidence="11">
    <location>
        <begin position="297"/>
        <end position="317"/>
    </location>
</feature>
<dbReference type="Proteomes" id="UP000218231">
    <property type="component" value="Unassembled WGS sequence"/>
</dbReference>
<dbReference type="Pfam" id="PF10277">
    <property type="entry name" value="Frag1"/>
    <property type="match status" value="1"/>
</dbReference>
<dbReference type="PANTHER" id="PTHR12892">
    <property type="entry name" value="FGF RECEPTOR ACTIVATING PROTEIN 1"/>
    <property type="match status" value="1"/>
</dbReference>
<dbReference type="Pfam" id="PF00252">
    <property type="entry name" value="Ribosomal_L16"/>
    <property type="match status" value="1"/>
</dbReference>
<keyword evidence="4" id="KW-0337">GPI-anchor biosynthesis</keyword>
<comment type="caution">
    <text evidence="13">The sequence shown here is derived from an EMBL/GenBank/DDBJ whole genome shotgun (WGS) entry which is preliminary data.</text>
</comment>
<feature type="transmembrane region" description="Helical" evidence="11">
    <location>
        <begin position="245"/>
        <end position="268"/>
    </location>
</feature>
<dbReference type="InterPro" id="IPR019402">
    <property type="entry name" value="CWH43_N"/>
</dbReference>
<keyword evidence="6" id="KW-0689">Ribosomal protein</keyword>
<evidence type="ECO:0000256" key="11">
    <source>
        <dbReference type="SAM" id="Phobius"/>
    </source>
</evidence>
<evidence type="ECO:0000313" key="14">
    <source>
        <dbReference type="Proteomes" id="UP000218231"/>
    </source>
</evidence>
<dbReference type="SUPFAM" id="SSF54686">
    <property type="entry name" value="Ribosomal protein L16p/L10e"/>
    <property type="match status" value="1"/>
</dbReference>
<dbReference type="InterPro" id="IPR047873">
    <property type="entry name" value="Ribosomal_uL16"/>
</dbReference>
<keyword evidence="14" id="KW-1185">Reference proteome</keyword>
<evidence type="ECO:0000256" key="8">
    <source>
        <dbReference type="ARBA" id="ARBA00023034"/>
    </source>
</evidence>